<organism evidence="1 2">
    <name type="scientific">Karstenula rhodostoma CBS 690.94</name>
    <dbReference type="NCBI Taxonomy" id="1392251"/>
    <lineage>
        <taxon>Eukaryota</taxon>
        <taxon>Fungi</taxon>
        <taxon>Dikarya</taxon>
        <taxon>Ascomycota</taxon>
        <taxon>Pezizomycotina</taxon>
        <taxon>Dothideomycetes</taxon>
        <taxon>Pleosporomycetidae</taxon>
        <taxon>Pleosporales</taxon>
        <taxon>Massarineae</taxon>
        <taxon>Didymosphaeriaceae</taxon>
        <taxon>Karstenula</taxon>
    </lineage>
</organism>
<keyword evidence="2" id="KW-1185">Reference proteome</keyword>
<dbReference type="EMBL" id="MU001502">
    <property type="protein sequence ID" value="KAF2443606.1"/>
    <property type="molecule type" value="Genomic_DNA"/>
</dbReference>
<sequence>MQVQTALRTRCLSSAQLSRGIKVALLPQYSLGTRGRCCRLTRSPIALLPSCPLALLPSRSQRLHSHLLHVCISSFLLAMELCECPLPVSLPQRLLYPHARLHHAVRSHDSLPHGYSGDVQFHQPSIQSNSNQLAFCQYARVSSVVVAFASNAVETGTA</sequence>
<dbReference type="AlphaFoldDB" id="A0A9P4PIQ1"/>
<reference evidence="1" key="1">
    <citation type="journal article" date="2020" name="Stud. Mycol.">
        <title>101 Dothideomycetes genomes: a test case for predicting lifestyles and emergence of pathogens.</title>
        <authorList>
            <person name="Haridas S."/>
            <person name="Albert R."/>
            <person name="Binder M."/>
            <person name="Bloem J."/>
            <person name="Labutti K."/>
            <person name="Salamov A."/>
            <person name="Andreopoulos B."/>
            <person name="Baker S."/>
            <person name="Barry K."/>
            <person name="Bills G."/>
            <person name="Bluhm B."/>
            <person name="Cannon C."/>
            <person name="Castanera R."/>
            <person name="Culley D."/>
            <person name="Daum C."/>
            <person name="Ezra D."/>
            <person name="Gonzalez J."/>
            <person name="Henrissat B."/>
            <person name="Kuo A."/>
            <person name="Liang C."/>
            <person name="Lipzen A."/>
            <person name="Lutzoni F."/>
            <person name="Magnuson J."/>
            <person name="Mondo S."/>
            <person name="Nolan M."/>
            <person name="Ohm R."/>
            <person name="Pangilinan J."/>
            <person name="Park H.-J."/>
            <person name="Ramirez L."/>
            <person name="Alfaro M."/>
            <person name="Sun H."/>
            <person name="Tritt A."/>
            <person name="Yoshinaga Y."/>
            <person name="Zwiers L.-H."/>
            <person name="Turgeon B."/>
            <person name="Goodwin S."/>
            <person name="Spatafora J."/>
            <person name="Crous P."/>
            <person name="Grigoriev I."/>
        </authorList>
    </citation>
    <scope>NUCLEOTIDE SEQUENCE</scope>
    <source>
        <strain evidence="1">CBS 690.94</strain>
    </source>
</reference>
<evidence type="ECO:0000313" key="2">
    <source>
        <dbReference type="Proteomes" id="UP000799764"/>
    </source>
</evidence>
<accession>A0A9P4PIQ1</accession>
<gene>
    <name evidence="1" type="ORF">P171DRAFT_41298</name>
</gene>
<evidence type="ECO:0000313" key="1">
    <source>
        <dbReference type="EMBL" id="KAF2443606.1"/>
    </source>
</evidence>
<comment type="caution">
    <text evidence="1">The sequence shown here is derived from an EMBL/GenBank/DDBJ whole genome shotgun (WGS) entry which is preliminary data.</text>
</comment>
<name>A0A9P4PIQ1_9PLEO</name>
<dbReference type="Proteomes" id="UP000799764">
    <property type="component" value="Unassembled WGS sequence"/>
</dbReference>
<protein>
    <submittedName>
        <fullName evidence="1">Uncharacterized protein</fullName>
    </submittedName>
</protein>
<proteinExistence type="predicted"/>